<evidence type="ECO:0000256" key="1">
    <source>
        <dbReference type="SAM" id="Phobius"/>
    </source>
</evidence>
<keyword evidence="3" id="KW-1185">Reference proteome</keyword>
<evidence type="ECO:0000313" key="2">
    <source>
        <dbReference type="EMBL" id="PWA11676.1"/>
    </source>
</evidence>
<comment type="caution">
    <text evidence="2">The sequence shown here is derived from an EMBL/GenBank/DDBJ whole genome shotgun (WGS) entry which is preliminary data.</text>
</comment>
<dbReference type="RefSeq" id="WP_116760177.1">
    <property type="nucleotide sequence ID" value="NZ_QCZH01000001.1"/>
</dbReference>
<dbReference type="OrthoDB" id="1367916at2"/>
<evidence type="ECO:0000313" key="3">
    <source>
        <dbReference type="Proteomes" id="UP000245618"/>
    </source>
</evidence>
<dbReference type="Proteomes" id="UP000245618">
    <property type="component" value="Unassembled WGS sequence"/>
</dbReference>
<protein>
    <submittedName>
        <fullName evidence="2">Uncharacterized protein</fullName>
    </submittedName>
</protein>
<proteinExistence type="predicted"/>
<organism evidence="2 3">
    <name type="scientific">Flavobacterium laiguense</name>
    <dbReference type="NCBI Taxonomy" id="2169409"/>
    <lineage>
        <taxon>Bacteria</taxon>
        <taxon>Pseudomonadati</taxon>
        <taxon>Bacteroidota</taxon>
        <taxon>Flavobacteriia</taxon>
        <taxon>Flavobacteriales</taxon>
        <taxon>Flavobacteriaceae</taxon>
        <taxon>Flavobacterium</taxon>
    </lineage>
</organism>
<name>A0A2U1K2D7_9FLAO</name>
<sequence length="195" mass="22593">MGDELVKYLFQISIGGLTAGGIIIYLGKIIIGKSSEVFLETQKNKIEIHKIEHQVKYSKLHEERGTIIKELYVSLFNLESMLSLIAVQNELDKWQSKDITPEKMAAKKYQETREFLEKNRLYLKHELCEKIINSLNDCLALTSKMITAKTSENKNISSDESIVKQWRFEEIKSAQKIKEQRLELAEVFREIIGVK</sequence>
<keyword evidence="1" id="KW-1133">Transmembrane helix</keyword>
<feature type="transmembrane region" description="Helical" evidence="1">
    <location>
        <begin position="6"/>
        <end position="26"/>
    </location>
</feature>
<keyword evidence="1" id="KW-0812">Transmembrane</keyword>
<keyword evidence="1" id="KW-0472">Membrane</keyword>
<reference evidence="2 3" key="1">
    <citation type="submission" date="2018-04" db="EMBL/GenBank/DDBJ databases">
        <title>Flavobacterium sp. nov., isolated from glacier ice.</title>
        <authorList>
            <person name="Liu Q."/>
            <person name="Xin Y.-H."/>
        </authorList>
    </citation>
    <scope>NUCLEOTIDE SEQUENCE [LARGE SCALE GENOMIC DNA]</scope>
    <source>
        <strain evidence="2 3">LB2P30</strain>
    </source>
</reference>
<gene>
    <name evidence="2" type="ORF">DB891_02405</name>
</gene>
<dbReference type="EMBL" id="QCZH01000001">
    <property type="protein sequence ID" value="PWA11676.1"/>
    <property type="molecule type" value="Genomic_DNA"/>
</dbReference>
<dbReference type="AlphaFoldDB" id="A0A2U1K2D7"/>
<accession>A0A2U1K2D7</accession>